<dbReference type="Gene3D" id="1.20.1270.180">
    <property type="match status" value="1"/>
</dbReference>
<organism evidence="2 3">
    <name type="scientific">Xanthomonas cannabis</name>
    <dbReference type="NCBI Taxonomy" id="1885674"/>
    <lineage>
        <taxon>Bacteria</taxon>
        <taxon>Pseudomonadati</taxon>
        <taxon>Pseudomonadota</taxon>
        <taxon>Gammaproteobacteria</taxon>
        <taxon>Lysobacterales</taxon>
        <taxon>Lysobacteraceae</taxon>
        <taxon>Xanthomonas</taxon>
    </lineage>
</organism>
<feature type="domain" description="Lysozyme inhibitor LprI-like N-terminal" evidence="1">
    <location>
        <begin position="39"/>
        <end position="128"/>
    </location>
</feature>
<dbReference type="EMBL" id="JACHNS010000007">
    <property type="protein sequence ID" value="MBB4594680.1"/>
    <property type="molecule type" value="Genomic_DNA"/>
</dbReference>
<evidence type="ECO:0000259" key="1">
    <source>
        <dbReference type="Pfam" id="PF07007"/>
    </source>
</evidence>
<dbReference type="Pfam" id="PF07007">
    <property type="entry name" value="LprI"/>
    <property type="match status" value="1"/>
</dbReference>
<accession>A0ABR6JPD2</accession>
<protein>
    <submittedName>
        <fullName evidence="2">Uncharacterized protein YecT (DUF1311 family)</fullName>
    </submittedName>
</protein>
<comment type="caution">
    <text evidence="2">The sequence shown here is derived from an EMBL/GenBank/DDBJ whole genome shotgun (WGS) entry which is preliminary data.</text>
</comment>
<gene>
    <name evidence="2" type="ORF">FHR60_003383</name>
</gene>
<evidence type="ECO:0000313" key="3">
    <source>
        <dbReference type="Proteomes" id="UP000554726"/>
    </source>
</evidence>
<reference evidence="2 3" key="1">
    <citation type="submission" date="2020-08" db="EMBL/GenBank/DDBJ databases">
        <title>Studying the diversity of plant-associated saprophytic bacteria and their role in host health and plant-pathogen interactions.</title>
        <authorList>
            <person name="Potnis N."/>
        </authorList>
    </citation>
    <scope>NUCLEOTIDE SEQUENCE [LARGE SCALE GENOMIC DNA]</scope>
    <source>
        <strain evidence="2 3">F16</strain>
    </source>
</reference>
<sequence length="147" mass="16610">MIIDQDRNQVHMTMRPGWIFLALLFSAPSLAKERCHDLETTTDSNKCWSAEVDRSQQRLAEYLAAARTRAIATLGVSGEAFDNAQAAWTSYKTLHCSNIRQRWTGATVGTAKAARCAVDLNDQRAHDLWQSYLIYEDRTPPLLPEPE</sequence>
<proteinExistence type="predicted"/>
<dbReference type="InterPro" id="IPR009739">
    <property type="entry name" value="LprI-like_N"/>
</dbReference>
<dbReference type="Proteomes" id="UP000554726">
    <property type="component" value="Unassembled WGS sequence"/>
</dbReference>
<keyword evidence="3" id="KW-1185">Reference proteome</keyword>
<evidence type="ECO:0000313" key="2">
    <source>
        <dbReference type="EMBL" id="MBB4594680.1"/>
    </source>
</evidence>
<name>A0ABR6JPD2_9XANT</name>
<dbReference type="RefSeq" id="WP_184441875.1">
    <property type="nucleotide sequence ID" value="NZ_JACHNS010000007.1"/>
</dbReference>